<reference evidence="1 2" key="1">
    <citation type="submission" date="2024-03" db="EMBL/GenBank/DDBJ databases">
        <title>A high-quality draft genome sequence of Diaporthe vaccinii, a causative agent of upright dieback and viscid rot disease in cranberry plants.</title>
        <authorList>
            <person name="Sarrasin M."/>
            <person name="Lang B.F."/>
            <person name="Burger G."/>
        </authorList>
    </citation>
    <scope>NUCLEOTIDE SEQUENCE [LARGE SCALE GENOMIC DNA]</scope>
    <source>
        <strain evidence="1 2">IS7</strain>
    </source>
</reference>
<dbReference type="Proteomes" id="UP001600888">
    <property type="component" value="Unassembled WGS sequence"/>
</dbReference>
<evidence type="ECO:0000313" key="1">
    <source>
        <dbReference type="EMBL" id="KAL2285105.1"/>
    </source>
</evidence>
<protein>
    <submittedName>
        <fullName evidence="1">Uncharacterized protein</fullName>
    </submittedName>
</protein>
<sequence length="79" mass="8823">MELPGSIDQWPMILYPPHAPVQSPVYPGSLLASTGLVYGRSPKGAPRDVIDHRARKAKRYEGRGQYFSNQHLHIILKGT</sequence>
<comment type="caution">
    <text evidence="1">The sequence shown here is derived from an EMBL/GenBank/DDBJ whole genome shotgun (WGS) entry which is preliminary data.</text>
</comment>
<name>A0ABR4ERP2_9PEZI</name>
<organism evidence="1 2">
    <name type="scientific">Diaporthe vaccinii</name>
    <dbReference type="NCBI Taxonomy" id="105482"/>
    <lineage>
        <taxon>Eukaryota</taxon>
        <taxon>Fungi</taxon>
        <taxon>Dikarya</taxon>
        <taxon>Ascomycota</taxon>
        <taxon>Pezizomycotina</taxon>
        <taxon>Sordariomycetes</taxon>
        <taxon>Sordariomycetidae</taxon>
        <taxon>Diaporthales</taxon>
        <taxon>Diaporthaceae</taxon>
        <taxon>Diaporthe</taxon>
        <taxon>Diaporthe eres species complex</taxon>
    </lineage>
</organism>
<proteinExistence type="predicted"/>
<keyword evidence="2" id="KW-1185">Reference proteome</keyword>
<gene>
    <name evidence="1" type="ORF">FJTKL_08345</name>
</gene>
<dbReference type="EMBL" id="JBAWTH010000032">
    <property type="protein sequence ID" value="KAL2285105.1"/>
    <property type="molecule type" value="Genomic_DNA"/>
</dbReference>
<accession>A0ABR4ERP2</accession>
<evidence type="ECO:0000313" key="2">
    <source>
        <dbReference type="Proteomes" id="UP001600888"/>
    </source>
</evidence>